<feature type="compositionally biased region" description="Polar residues" evidence="6">
    <location>
        <begin position="450"/>
        <end position="459"/>
    </location>
</feature>
<feature type="compositionally biased region" description="Pro residues" evidence="6">
    <location>
        <begin position="68"/>
        <end position="84"/>
    </location>
</feature>
<dbReference type="GO" id="GO:0003743">
    <property type="term" value="F:translation initiation factor activity"/>
    <property type="evidence" value="ECO:0007669"/>
    <property type="project" value="UniProtKB-KW"/>
</dbReference>
<feature type="compositionally biased region" description="Low complexity" evidence="6">
    <location>
        <begin position="179"/>
        <end position="195"/>
    </location>
</feature>
<dbReference type="PROSITE" id="PS51366">
    <property type="entry name" value="MI"/>
    <property type="match status" value="1"/>
</dbReference>
<evidence type="ECO:0000256" key="6">
    <source>
        <dbReference type="SAM" id="MobiDB-lite"/>
    </source>
</evidence>
<organism evidence="10">
    <name type="scientific">Harpegnathos saltator</name>
    <name type="common">Jerdon's jumping ant</name>
    <dbReference type="NCBI Taxonomy" id="610380"/>
    <lineage>
        <taxon>Eukaryota</taxon>
        <taxon>Metazoa</taxon>
        <taxon>Ecdysozoa</taxon>
        <taxon>Arthropoda</taxon>
        <taxon>Hexapoda</taxon>
        <taxon>Insecta</taxon>
        <taxon>Pterygota</taxon>
        <taxon>Neoptera</taxon>
        <taxon>Endopterygota</taxon>
        <taxon>Hymenoptera</taxon>
        <taxon>Apocrita</taxon>
        <taxon>Aculeata</taxon>
        <taxon>Formicoidea</taxon>
        <taxon>Formicidae</taxon>
        <taxon>Ponerinae</taxon>
        <taxon>Ponerini</taxon>
        <taxon>Harpegnathos</taxon>
    </lineage>
</organism>
<feature type="region of interest" description="Disordered" evidence="6">
    <location>
        <begin position="166"/>
        <end position="221"/>
    </location>
</feature>
<dbReference type="GO" id="GO:0003729">
    <property type="term" value="F:mRNA binding"/>
    <property type="evidence" value="ECO:0007669"/>
    <property type="project" value="TreeGrafter"/>
</dbReference>
<dbReference type="SUPFAM" id="SSF48371">
    <property type="entry name" value="ARM repeat"/>
    <property type="match status" value="3"/>
</dbReference>
<feature type="region of interest" description="Disordered" evidence="6">
    <location>
        <begin position="1628"/>
        <end position="1710"/>
    </location>
</feature>
<dbReference type="OrthoDB" id="514777at2759"/>
<evidence type="ECO:0000256" key="3">
    <source>
        <dbReference type="ARBA" id="ARBA00022553"/>
    </source>
</evidence>
<proteinExistence type="inferred from homology"/>
<evidence type="ECO:0000259" key="7">
    <source>
        <dbReference type="PROSITE" id="PS51363"/>
    </source>
</evidence>
<dbReference type="PROSITE" id="PS51363">
    <property type="entry name" value="W2"/>
    <property type="match status" value="1"/>
</dbReference>
<evidence type="ECO:0000313" key="10">
    <source>
        <dbReference type="Proteomes" id="UP000008237"/>
    </source>
</evidence>
<dbReference type="Gene3D" id="1.25.40.180">
    <property type="match status" value="3"/>
</dbReference>
<evidence type="ECO:0000313" key="9">
    <source>
        <dbReference type="EMBL" id="EFN80835.1"/>
    </source>
</evidence>
<dbReference type="Pfam" id="PF02854">
    <property type="entry name" value="MIF4G"/>
    <property type="match status" value="1"/>
</dbReference>
<feature type="region of interest" description="Disordered" evidence="6">
    <location>
        <begin position="557"/>
        <end position="576"/>
    </location>
</feature>
<dbReference type="Proteomes" id="UP000008237">
    <property type="component" value="Unassembled WGS sequence"/>
</dbReference>
<feature type="compositionally biased region" description="Basic and acidic residues" evidence="6">
    <location>
        <begin position="1539"/>
        <end position="1548"/>
    </location>
</feature>
<dbReference type="OMA" id="HEMMQHM"/>
<dbReference type="InterPro" id="IPR003890">
    <property type="entry name" value="MIF4G-like_typ-3"/>
</dbReference>
<dbReference type="STRING" id="610380.E2BTT6"/>
<feature type="compositionally biased region" description="Basic residues" evidence="6">
    <location>
        <begin position="34"/>
        <end position="43"/>
    </location>
</feature>
<feature type="region of interest" description="Disordered" evidence="6">
    <location>
        <begin position="443"/>
        <end position="476"/>
    </location>
</feature>
<dbReference type="InterPro" id="IPR003307">
    <property type="entry name" value="W2_domain"/>
</dbReference>
<dbReference type="GO" id="GO:0006417">
    <property type="term" value="P:regulation of translation"/>
    <property type="evidence" value="ECO:0007669"/>
    <property type="project" value="UniProtKB-KW"/>
</dbReference>
<feature type="region of interest" description="Disordered" evidence="6">
    <location>
        <begin position="1083"/>
        <end position="1112"/>
    </location>
</feature>
<evidence type="ECO:0000256" key="5">
    <source>
        <dbReference type="ARBA" id="ARBA00022917"/>
    </source>
</evidence>
<feature type="region of interest" description="Disordered" evidence="6">
    <location>
        <begin position="522"/>
        <end position="549"/>
    </location>
</feature>
<keyword evidence="10" id="KW-1185">Reference proteome</keyword>
<feature type="compositionally biased region" description="Low complexity" evidence="6">
    <location>
        <begin position="1680"/>
        <end position="1699"/>
    </location>
</feature>
<keyword evidence="3" id="KW-0597">Phosphoprotein</keyword>
<feature type="compositionally biased region" description="Basic and acidic residues" evidence="6">
    <location>
        <begin position="908"/>
        <end position="950"/>
    </location>
</feature>
<feature type="region of interest" description="Disordered" evidence="6">
    <location>
        <begin position="29"/>
        <end position="89"/>
    </location>
</feature>
<evidence type="ECO:0000256" key="1">
    <source>
        <dbReference type="ARBA" id="ARBA00005775"/>
    </source>
</evidence>
<feature type="domain" description="W2" evidence="7">
    <location>
        <begin position="1909"/>
        <end position="2076"/>
    </location>
</feature>
<reference evidence="9 10" key="1">
    <citation type="journal article" date="2010" name="Science">
        <title>Genomic comparison of the ants Camponotus floridanus and Harpegnathos saltator.</title>
        <authorList>
            <person name="Bonasio R."/>
            <person name="Zhang G."/>
            <person name="Ye C."/>
            <person name="Mutti N.S."/>
            <person name="Fang X."/>
            <person name="Qin N."/>
            <person name="Donahue G."/>
            <person name="Yang P."/>
            <person name="Li Q."/>
            <person name="Li C."/>
            <person name="Zhang P."/>
            <person name="Huang Z."/>
            <person name="Berger S.L."/>
            <person name="Reinberg D."/>
            <person name="Wang J."/>
            <person name="Liebig J."/>
        </authorList>
    </citation>
    <scope>NUCLEOTIDE SEQUENCE [LARGE SCALE GENOMIC DNA]</scope>
    <source>
        <strain evidence="9 10">R22 G/1</strain>
    </source>
</reference>
<protein>
    <submittedName>
        <fullName evidence="9">Eukaryotic translation initiation factor 4 gamma 3</fullName>
    </submittedName>
</protein>
<evidence type="ECO:0000256" key="4">
    <source>
        <dbReference type="ARBA" id="ARBA00022845"/>
    </source>
</evidence>
<sequence>MARYGVSKDSPVGVAVGVGPIGVGHSILPQCNTSHHHQHHHIAATHPPNAQPGHNHHSVHHPVHRPRPPPPPPPPPPLPSPGGPHHPLALNLNQIQHHQQQQQQAQTQHQQLQPQFRVITANARSDFHVPGQNYGAQPGGQVGAGGGSVGVPGGRGPPLGGIQTIGQSAAGIPPGGPAGAQAPSQAPAPGVQAQPPQGPAPTTTPPVHTQPQEMGKQAHLQTQPPSLPQVYVQTQTRPTNQNAFFMDASQGYYPGPRPQQQRGLNHRGGQGASGTPVVGMASVGGGGGQPTAIYPHPASLTVQAGAMYVQSQVPGLHTPHQQSVYPMNNQLPLQFPPPQRHQAHQNQSYYQFQHAPLLTPPNVFGYAHAPSHQPTGYYYSPSNTMSLTRASAASAVSGGAQHVAGPLAGAQGAPVVPQGTLQQPTQQTQTLPPMGIPLTQTDVYAAHNGGPTNATNSTTRSRKPRGQNAILDIVNPLTGKNISDEIYKDNETTQSGESSNRETPQPQNNGAEVIADFAARVAKAATEESDSGSTVSASASDTTANTAQTATAQSLSNVQNNSSNGANSQYNTNSSSATQNVAGGVVSAINSQSLGTSNKAQVDSTVAKMESKPLQLPVKEFQPRSEIKNTTIEESSAVVPAVVAVASKDTVPVSTANTGTVTATAAATTATIATTAAETQPEAVGSGPGPIMSSEVAKSSANASPNVTQTAVTTSHWSVPPNLNIGQDIAKPSATAPGANPVPAREPFPNLSAKNTSNSPPRRKSQNHAHSQPNATELPSSAKEQKGDRKTREKSLSSRGGAASSTPVHNQQADHHHQKANGDAVGQKAETENLPRNEAQQQKPVDSKAMQKQKSKNKLKPRELNRKGAEKEGTDMDAFVNAAPATPKVAEIKQDNKESQSVPVPPKDSNKESVREIKDMKEKDNYESKKEKEILAVSKNEKHELVEVSKESSPVQQAPSPPVVDKLPSNKETLSKESSPPKIGDIAKPPSNVCNMQPPKAAVPAAIVTTTTTTTTTTTVPVVPVVPVVPAVPVVPVVSVVPVVPVVVVPNDVVDHAKIKEDINLEILVAQKNEENSKVSAMCTSNEEEEKPTVASAEGAKQDVEMKDASTETMPKAPVLKYTYKEDQWSPINTAGKKMYDRDFLMRLQFDPNSKIKPPNLPDLEIVLKDPRVRLNAITDLKPFAQVHMNRHDALMPGFAKANVNRLPPTNRKSHPGKPSKAAKPNVIQYSLSVKEDVQLKRINNAWVPLRVQTASMSEEDMKTFNIVNGVRGVLNKLTPEKFGRLMELIKELEIDTPSRLQDVISLVFEKAVDEPCYSVEYAQLCKELGPLEVKDPEMEGAVITFKKLIITRCQKEFEKNPNDDIMRNKALKEIEECRDSNLKKEMKLMFEDKERRQRVKAVGNVRFIGELYRATILTTKIMHRCIKQLLQQNSEESMECLCKLFETIGPDIEAVKTGESINEYFNRMQEIVCRRGQNLPKINSRVRFMIQDVIELRERGWKKRRDEENSPKTIEEITKEAESEKLDSQLNNALFNTPRKDDRNNDKKRNRLGPTDDGWSQPVGRMRLTAYSVETAKLKNKPPPMDDMQLGSRNAYLWAKNPVMGGANKTISANKFACLENMSNFDQDKRMPLPLSGSRSTGPCGRDYKSSYDGRNSRNGSHQMSGASSSRGGNSLLDSSRSQSMSMPSPMMKSVSQSGTISHKPPMSEQDFTKALDSTLRHYLAEQVIEDTTLEVKEKFDSTTLSKFTLECINHVFEKTAGDRECVSKLMSHLIKENILPLQCFKSGLGEVLQIIDELVIDLPKIWTYLAEILSHSIEEEAVPLSEMKSVFLSLKTNGFVGKLFGELMMKVSQNKGPKWVADKWDQSGLQLSNLLDPELEDADKIIKDYNLEFLTGDCNSAKSSTITNSNQPNLVQIQENLRRLMKENTSFDEICSWINENVHTRVKDPKFIRSLMTAILETSVEPIHDTWRLNQDIFISLQTLIQRYVDADEMLELQCLYAIQSYMTKLEYPSGLLITIINRLWMDNVISSDAFLTWHNAKDPAEREGHAVAMVALTSFFTDLQEPDDNSSIEELSPKADRGCC</sequence>
<dbReference type="PANTHER" id="PTHR23253:SF78">
    <property type="entry name" value="EUKARYOTIC TRANSLATION INITIATION FACTOR 4G1, ISOFORM B-RELATED"/>
    <property type="match status" value="1"/>
</dbReference>
<evidence type="ECO:0000259" key="8">
    <source>
        <dbReference type="PROSITE" id="PS51366"/>
    </source>
</evidence>
<dbReference type="FunFam" id="1.25.40.180:FF:000042">
    <property type="entry name" value="Eukaryotic translation initiation factor 4 gamma"/>
    <property type="match status" value="1"/>
</dbReference>
<dbReference type="CDD" id="cd11559">
    <property type="entry name" value="W2_eIF4G1_like"/>
    <property type="match status" value="1"/>
</dbReference>
<dbReference type="SMART" id="SM00515">
    <property type="entry name" value="eIF5C"/>
    <property type="match status" value="1"/>
</dbReference>
<keyword evidence="4" id="KW-0810">Translation regulation</keyword>
<feature type="compositionally biased region" description="Low complexity" evidence="6">
    <location>
        <begin position="531"/>
        <end position="549"/>
    </location>
</feature>
<dbReference type="InterPro" id="IPR003891">
    <property type="entry name" value="Initiation_fac_eIF4g_MI"/>
</dbReference>
<dbReference type="SMART" id="SM00543">
    <property type="entry name" value="MIF4G"/>
    <property type="match status" value="1"/>
</dbReference>
<gene>
    <name evidence="9" type="ORF">EAI_11863</name>
</gene>
<feature type="compositionally biased region" description="Polar residues" evidence="6">
    <location>
        <begin position="696"/>
        <end position="717"/>
    </location>
</feature>
<feature type="compositionally biased region" description="Polar residues" evidence="6">
    <location>
        <begin position="768"/>
        <end position="779"/>
    </location>
</feature>
<feature type="domain" description="MI" evidence="8">
    <location>
        <begin position="1712"/>
        <end position="1834"/>
    </location>
</feature>
<dbReference type="Pfam" id="PF02020">
    <property type="entry name" value="W2"/>
    <property type="match status" value="1"/>
</dbReference>
<feature type="compositionally biased region" description="Polar residues" evidence="6">
    <location>
        <begin position="565"/>
        <end position="576"/>
    </location>
</feature>
<dbReference type="InterPro" id="IPR016024">
    <property type="entry name" value="ARM-type_fold"/>
</dbReference>
<evidence type="ECO:0000256" key="2">
    <source>
        <dbReference type="ARBA" id="ARBA00022540"/>
    </source>
</evidence>
<dbReference type="PANTHER" id="PTHR23253">
    <property type="entry name" value="EUKARYOTIC TRANSLATION INITIATION FACTOR 4 GAMMA"/>
    <property type="match status" value="1"/>
</dbReference>
<feature type="compositionally biased region" description="Polar residues" evidence="6">
    <location>
        <begin position="1658"/>
        <end position="1679"/>
    </location>
</feature>
<feature type="region of interest" description="Disordered" evidence="6">
    <location>
        <begin position="1522"/>
        <end position="1565"/>
    </location>
</feature>
<feature type="compositionally biased region" description="Basic and acidic residues" evidence="6">
    <location>
        <begin position="860"/>
        <end position="874"/>
    </location>
</feature>
<name>E2BTT6_HARSA</name>
<dbReference type="Pfam" id="PF02847">
    <property type="entry name" value="MA3"/>
    <property type="match status" value="1"/>
</dbReference>
<feature type="compositionally biased region" description="Basic and acidic residues" evidence="6">
    <location>
        <begin position="1647"/>
        <end position="1657"/>
    </location>
</feature>
<dbReference type="EMBL" id="GL450531">
    <property type="protein sequence ID" value="EFN80835.1"/>
    <property type="molecule type" value="Genomic_DNA"/>
</dbReference>
<dbReference type="GO" id="GO:0016281">
    <property type="term" value="C:eukaryotic translation initiation factor 4F complex"/>
    <property type="evidence" value="ECO:0007669"/>
    <property type="project" value="TreeGrafter"/>
</dbReference>
<keyword evidence="5" id="KW-0648">Protein biosynthesis</keyword>
<feature type="compositionally biased region" description="Basic and acidic residues" evidence="6">
    <location>
        <begin position="1100"/>
        <end position="1110"/>
    </location>
</feature>
<feature type="compositionally biased region" description="Basic residues" evidence="6">
    <location>
        <begin position="54"/>
        <end position="67"/>
    </location>
</feature>
<dbReference type="InParanoid" id="E2BTT6"/>
<accession>E2BTT6</accession>
<feature type="region of interest" description="Disordered" evidence="6">
    <location>
        <begin position="678"/>
        <end position="991"/>
    </location>
</feature>
<keyword evidence="2 9" id="KW-0396">Initiation factor</keyword>
<comment type="similarity">
    <text evidence="1">Belongs to the eukaryotic initiation factor 4G family.</text>
</comment>
<feature type="compositionally biased region" description="Basic and acidic residues" evidence="6">
    <location>
        <begin position="783"/>
        <end position="796"/>
    </location>
</feature>